<sequence length="99" mass="11761">MLEEYLRHFINARQKNWVQLLDVAQLCFNAQMSSSIGRSPFEIVFGRQPVLLHLVDHPYVGKNPQALNFTKKWKQTTNIARAYLEKASRWMKKWADKKR</sequence>
<dbReference type="EMBL" id="SSTE01007511">
    <property type="protein sequence ID" value="KAA0056480.1"/>
    <property type="molecule type" value="Genomic_DNA"/>
</dbReference>
<proteinExistence type="predicted"/>
<dbReference type="OrthoDB" id="1718394at2759"/>
<name>A0A5A7UN35_CUCMM</name>
<evidence type="ECO:0000313" key="1">
    <source>
        <dbReference type="EMBL" id="KAA0056480.1"/>
    </source>
</evidence>
<gene>
    <name evidence="1" type="ORF">E6C27_scaffold186G002560</name>
</gene>
<keyword evidence="1" id="KW-0548">Nucleotidyltransferase</keyword>
<evidence type="ECO:0000313" key="2">
    <source>
        <dbReference type="Proteomes" id="UP000321393"/>
    </source>
</evidence>
<comment type="caution">
    <text evidence="1">The sequence shown here is derived from an EMBL/GenBank/DDBJ whole genome shotgun (WGS) entry which is preliminary data.</text>
</comment>
<reference evidence="1 2" key="1">
    <citation type="submission" date="2019-08" db="EMBL/GenBank/DDBJ databases">
        <title>Draft genome sequences of two oriental melons (Cucumis melo L. var makuwa).</title>
        <authorList>
            <person name="Kwon S.-Y."/>
        </authorList>
    </citation>
    <scope>NUCLEOTIDE SEQUENCE [LARGE SCALE GENOMIC DNA]</scope>
    <source>
        <strain evidence="2">cv. SW 3</strain>
        <tissue evidence="1">Leaf</tissue>
    </source>
</reference>
<dbReference type="Gene3D" id="3.30.420.10">
    <property type="entry name" value="Ribonuclease H-like superfamily/Ribonuclease H"/>
    <property type="match status" value="1"/>
</dbReference>
<protein>
    <submittedName>
        <fullName evidence="1">Reverse transcriptase</fullName>
    </submittedName>
</protein>
<dbReference type="AlphaFoldDB" id="A0A5A7UN35"/>
<dbReference type="Proteomes" id="UP000321393">
    <property type="component" value="Unassembled WGS sequence"/>
</dbReference>
<dbReference type="GO" id="GO:0003676">
    <property type="term" value="F:nucleic acid binding"/>
    <property type="evidence" value="ECO:0007669"/>
    <property type="project" value="InterPro"/>
</dbReference>
<keyword evidence="1" id="KW-0695">RNA-directed DNA polymerase</keyword>
<dbReference type="InterPro" id="IPR036397">
    <property type="entry name" value="RNaseH_sf"/>
</dbReference>
<dbReference type="GO" id="GO:0003964">
    <property type="term" value="F:RNA-directed DNA polymerase activity"/>
    <property type="evidence" value="ECO:0007669"/>
    <property type="project" value="UniProtKB-KW"/>
</dbReference>
<accession>A0A5A7UN35</accession>
<organism evidence="1 2">
    <name type="scientific">Cucumis melo var. makuwa</name>
    <name type="common">Oriental melon</name>
    <dbReference type="NCBI Taxonomy" id="1194695"/>
    <lineage>
        <taxon>Eukaryota</taxon>
        <taxon>Viridiplantae</taxon>
        <taxon>Streptophyta</taxon>
        <taxon>Embryophyta</taxon>
        <taxon>Tracheophyta</taxon>
        <taxon>Spermatophyta</taxon>
        <taxon>Magnoliopsida</taxon>
        <taxon>eudicotyledons</taxon>
        <taxon>Gunneridae</taxon>
        <taxon>Pentapetalae</taxon>
        <taxon>rosids</taxon>
        <taxon>fabids</taxon>
        <taxon>Cucurbitales</taxon>
        <taxon>Cucurbitaceae</taxon>
        <taxon>Benincaseae</taxon>
        <taxon>Cucumis</taxon>
    </lineage>
</organism>
<keyword evidence="1" id="KW-0808">Transferase</keyword>